<evidence type="ECO:0000313" key="4">
    <source>
        <dbReference type="Proteomes" id="UP001374579"/>
    </source>
</evidence>
<evidence type="ECO:0000256" key="2">
    <source>
        <dbReference type="SAM" id="Phobius"/>
    </source>
</evidence>
<name>A0AAN9GEK9_9CAEN</name>
<feature type="region of interest" description="Disordered" evidence="1">
    <location>
        <begin position="159"/>
        <end position="253"/>
    </location>
</feature>
<evidence type="ECO:0000313" key="3">
    <source>
        <dbReference type="EMBL" id="KAK7105482.1"/>
    </source>
</evidence>
<proteinExistence type="predicted"/>
<dbReference type="EMBL" id="JBAMIC010000007">
    <property type="protein sequence ID" value="KAK7105482.1"/>
    <property type="molecule type" value="Genomic_DNA"/>
</dbReference>
<feature type="transmembrane region" description="Helical" evidence="2">
    <location>
        <begin position="260"/>
        <end position="281"/>
    </location>
</feature>
<keyword evidence="2" id="KW-1133">Transmembrane helix</keyword>
<accession>A0AAN9GEK9</accession>
<feature type="compositionally biased region" description="Basic and acidic residues" evidence="1">
    <location>
        <begin position="224"/>
        <end position="252"/>
    </location>
</feature>
<dbReference type="Proteomes" id="UP001374579">
    <property type="component" value="Unassembled WGS sequence"/>
</dbReference>
<evidence type="ECO:0000256" key="1">
    <source>
        <dbReference type="SAM" id="MobiDB-lite"/>
    </source>
</evidence>
<reference evidence="3 4" key="1">
    <citation type="submission" date="2024-02" db="EMBL/GenBank/DDBJ databases">
        <title>Chromosome-scale genome assembly of the rough periwinkle Littorina saxatilis.</title>
        <authorList>
            <person name="De Jode A."/>
            <person name="Faria R."/>
            <person name="Formenti G."/>
            <person name="Sims Y."/>
            <person name="Smith T.P."/>
            <person name="Tracey A."/>
            <person name="Wood J.M.D."/>
            <person name="Zagrodzka Z.B."/>
            <person name="Johannesson K."/>
            <person name="Butlin R.K."/>
            <person name="Leder E.H."/>
        </authorList>
    </citation>
    <scope>NUCLEOTIDE SEQUENCE [LARGE SCALE GENOMIC DNA]</scope>
    <source>
        <strain evidence="3">Snail1</strain>
        <tissue evidence="3">Muscle</tissue>
    </source>
</reference>
<comment type="caution">
    <text evidence="3">The sequence shown here is derived from an EMBL/GenBank/DDBJ whole genome shotgun (WGS) entry which is preliminary data.</text>
</comment>
<gene>
    <name evidence="3" type="ORF">V1264_016852</name>
</gene>
<keyword evidence="2" id="KW-0472">Membrane</keyword>
<sequence>MAGHAADRTLGGISRSRLFAREICWMVLLLTTFATSSKPCAQFRFPTLNRQLSISIQEHSTFTLPFQLDTRDCPKTANKSFYIYVSPADKREEGDFCIVRMMDGKCRAYNTEKCQCTKENGDVGVDFIKNVSQEDKGTWVWRTGNGNVRAEVLFNIRGLPHATNDNNGDESKTPTPAPAGKQSTTKHVHPKTNQGPPAAGDSDDQTDGAKVSNSNKNTGHKSKIQGDKTKRVEDDDKSFEEKINDDTDEKSVDGSVTTGVIVGMVNVVTIIIVVVIVFVLVRRHSRKTRRHPRDSMPPVPNNVMLPGQRQTLPGDVTNKYNTIASTSSHYEVLPVDRESLVLDKDGYLKPASTGKKDITGSYIELVP</sequence>
<keyword evidence="2" id="KW-0812">Transmembrane</keyword>
<organism evidence="3 4">
    <name type="scientific">Littorina saxatilis</name>
    <dbReference type="NCBI Taxonomy" id="31220"/>
    <lineage>
        <taxon>Eukaryota</taxon>
        <taxon>Metazoa</taxon>
        <taxon>Spiralia</taxon>
        <taxon>Lophotrochozoa</taxon>
        <taxon>Mollusca</taxon>
        <taxon>Gastropoda</taxon>
        <taxon>Caenogastropoda</taxon>
        <taxon>Littorinimorpha</taxon>
        <taxon>Littorinoidea</taxon>
        <taxon>Littorinidae</taxon>
        <taxon>Littorina</taxon>
    </lineage>
</organism>
<keyword evidence="4" id="KW-1185">Reference proteome</keyword>
<dbReference type="AlphaFoldDB" id="A0AAN9GEK9"/>
<protein>
    <submittedName>
        <fullName evidence="3">Uncharacterized protein</fullName>
    </submittedName>
</protein>